<keyword evidence="4" id="KW-0418">Kinase</keyword>
<dbReference type="SUPFAM" id="SSF53067">
    <property type="entry name" value="Actin-like ATPase domain"/>
    <property type="match status" value="1"/>
</dbReference>
<keyword evidence="5" id="KW-1185">Reference proteome</keyword>
<gene>
    <name evidence="4" type="ORF">GCM10011609_63980</name>
</gene>
<dbReference type="GO" id="GO:0016301">
    <property type="term" value="F:kinase activity"/>
    <property type="evidence" value="ECO:0007669"/>
    <property type="project" value="UniProtKB-KW"/>
</dbReference>
<dbReference type="InterPro" id="IPR000835">
    <property type="entry name" value="HTH_MarR-typ"/>
</dbReference>
<dbReference type="Gene3D" id="3.30.420.40">
    <property type="match status" value="2"/>
</dbReference>
<evidence type="ECO:0000256" key="1">
    <source>
        <dbReference type="ARBA" id="ARBA00006479"/>
    </source>
</evidence>
<comment type="similarity">
    <text evidence="1">Belongs to the ROK (NagC/XylR) family.</text>
</comment>
<name>A0ABQ2IMF3_9PSEU</name>
<reference evidence="5" key="1">
    <citation type="journal article" date="2019" name="Int. J. Syst. Evol. Microbiol.">
        <title>The Global Catalogue of Microorganisms (GCM) 10K type strain sequencing project: providing services to taxonomists for standard genome sequencing and annotation.</title>
        <authorList>
            <consortium name="The Broad Institute Genomics Platform"/>
            <consortium name="The Broad Institute Genome Sequencing Center for Infectious Disease"/>
            <person name="Wu L."/>
            <person name="Ma J."/>
        </authorList>
    </citation>
    <scope>NUCLEOTIDE SEQUENCE [LARGE SCALE GENOMIC DNA]</scope>
    <source>
        <strain evidence="5">CGMCC 4.7319</strain>
    </source>
</reference>
<dbReference type="PANTHER" id="PTHR18964">
    <property type="entry name" value="ROK (REPRESSOR, ORF, KINASE) FAMILY"/>
    <property type="match status" value="1"/>
</dbReference>
<sequence length="407" mass="43614">MLMTSQGGKVHDARELLRTRPDSIREGNKRRVLRAVMAQPGTTQVQIARRTQLSQGTVSGVVQEFEAAGVFKVDGGDGERGKRVSIGSVRGAAVGVEVGHDRLTVVVRRVDSDDTVHEVVNFGVAQGLDTWRRECIRMIRQLVARTGLGDEHVVSIGLGIPAAIDPRTAKISQVASSQDWDLQGYPNTWFEDAFPKVPVIPDNECNLAAFGEHLYGLGRDRETMLFVKSSSGIGAGLVIARGILRGRHGLGGEIGHLTMDPLGVVCRCGGRGCLETLVGGARLVEQVRLAYAGYQVDLPSNLENLIERAKGDDRVCRRVLEDAARNIGLALARVCNIVNPELIVIGGELGRAGELVTGPAALTFQQNALEGMFTHPEPTEIKQSELGMLAGPKGALGLALLTDFQPG</sequence>
<feature type="region of interest" description="Disordered" evidence="2">
    <location>
        <begin position="1"/>
        <end position="22"/>
    </location>
</feature>
<dbReference type="Pfam" id="PF00480">
    <property type="entry name" value="ROK"/>
    <property type="match status" value="1"/>
</dbReference>
<organism evidence="4 5">
    <name type="scientific">Lentzea pudingi</name>
    <dbReference type="NCBI Taxonomy" id="1789439"/>
    <lineage>
        <taxon>Bacteria</taxon>
        <taxon>Bacillati</taxon>
        <taxon>Actinomycetota</taxon>
        <taxon>Actinomycetes</taxon>
        <taxon>Pseudonocardiales</taxon>
        <taxon>Pseudonocardiaceae</taxon>
        <taxon>Lentzea</taxon>
    </lineage>
</organism>
<evidence type="ECO:0000256" key="2">
    <source>
        <dbReference type="SAM" id="MobiDB-lite"/>
    </source>
</evidence>
<feature type="compositionally biased region" description="Basic and acidic residues" evidence="2">
    <location>
        <begin position="9"/>
        <end position="22"/>
    </location>
</feature>
<dbReference type="InterPro" id="IPR036388">
    <property type="entry name" value="WH-like_DNA-bd_sf"/>
</dbReference>
<dbReference type="Proteomes" id="UP000597656">
    <property type="component" value="Unassembled WGS sequence"/>
</dbReference>
<proteinExistence type="inferred from homology"/>
<dbReference type="Gene3D" id="1.10.10.10">
    <property type="entry name" value="Winged helix-like DNA-binding domain superfamily/Winged helix DNA-binding domain"/>
    <property type="match status" value="1"/>
</dbReference>
<comment type="caution">
    <text evidence="4">The sequence shown here is derived from an EMBL/GenBank/DDBJ whole genome shotgun (WGS) entry which is preliminary data.</text>
</comment>
<dbReference type="InterPro" id="IPR043129">
    <property type="entry name" value="ATPase_NBD"/>
</dbReference>
<evidence type="ECO:0000313" key="5">
    <source>
        <dbReference type="Proteomes" id="UP000597656"/>
    </source>
</evidence>
<keyword evidence="4" id="KW-0808">Transferase</keyword>
<accession>A0ABQ2IMF3</accession>
<dbReference type="EMBL" id="BMNC01000012">
    <property type="protein sequence ID" value="GGN14607.1"/>
    <property type="molecule type" value="Genomic_DNA"/>
</dbReference>
<dbReference type="PANTHER" id="PTHR18964:SF173">
    <property type="entry name" value="GLUCOKINASE"/>
    <property type="match status" value="1"/>
</dbReference>
<evidence type="ECO:0000313" key="4">
    <source>
        <dbReference type="EMBL" id="GGN14607.1"/>
    </source>
</evidence>
<protein>
    <submittedName>
        <fullName evidence="4">Sugar kinase</fullName>
    </submittedName>
</protein>
<evidence type="ECO:0000259" key="3">
    <source>
        <dbReference type="Pfam" id="PF12802"/>
    </source>
</evidence>
<dbReference type="SUPFAM" id="SSF46785">
    <property type="entry name" value="Winged helix' DNA-binding domain"/>
    <property type="match status" value="1"/>
</dbReference>
<dbReference type="Pfam" id="PF12802">
    <property type="entry name" value="MarR_2"/>
    <property type="match status" value="1"/>
</dbReference>
<dbReference type="InterPro" id="IPR000600">
    <property type="entry name" value="ROK"/>
</dbReference>
<feature type="domain" description="HTH marR-type" evidence="3">
    <location>
        <begin position="31"/>
        <end position="69"/>
    </location>
</feature>
<dbReference type="InterPro" id="IPR036390">
    <property type="entry name" value="WH_DNA-bd_sf"/>
</dbReference>